<feature type="signal peptide" evidence="1">
    <location>
        <begin position="1"/>
        <end position="20"/>
    </location>
</feature>
<dbReference type="AlphaFoldDB" id="A0A0L0KDK7"/>
<proteinExistence type="predicted"/>
<gene>
    <name evidence="2" type="ORF">IQ63_14070</name>
</gene>
<protein>
    <submittedName>
        <fullName evidence="2">Uncharacterized protein</fullName>
    </submittedName>
</protein>
<evidence type="ECO:0000313" key="2">
    <source>
        <dbReference type="EMBL" id="KND35699.1"/>
    </source>
</evidence>
<evidence type="ECO:0000256" key="1">
    <source>
        <dbReference type="SAM" id="SignalP"/>
    </source>
</evidence>
<accession>A0A0L0KDK7</accession>
<comment type="caution">
    <text evidence="2">The sequence shown here is derived from an EMBL/GenBank/DDBJ whole genome shotgun (WGS) entry which is preliminary data.</text>
</comment>
<name>A0A0L0KDK7_9ACTN</name>
<evidence type="ECO:0000313" key="3">
    <source>
        <dbReference type="Proteomes" id="UP000037151"/>
    </source>
</evidence>
<dbReference type="Proteomes" id="UP000037151">
    <property type="component" value="Unassembled WGS sequence"/>
</dbReference>
<sequence length="177" mass="18553">MLSLSAALISIGVTVAPASAADSSRIGPVHVSRGGGEEIILFDNGSEFRSESGSASDEVGFRGGSFTWAADFQIGFESRHYTAVDAGTHRIQINGISNTSGSPSAGCGSSQEVQVTLHSEDFPGDDSHGMKTLPCSGGTVSWTGRPADTYYFYVRVTGNWDSDDLTSRRATGTTSYP</sequence>
<organism evidence="2 3">
    <name type="scientific">Streptomyces acidiscabies</name>
    <dbReference type="NCBI Taxonomy" id="42234"/>
    <lineage>
        <taxon>Bacteria</taxon>
        <taxon>Bacillati</taxon>
        <taxon>Actinomycetota</taxon>
        <taxon>Actinomycetes</taxon>
        <taxon>Kitasatosporales</taxon>
        <taxon>Streptomycetaceae</taxon>
        <taxon>Streptomyces</taxon>
    </lineage>
</organism>
<keyword evidence="1" id="KW-0732">Signal</keyword>
<dbReference type="EMBL" id="JPPY01000088">
    <property type="protein sequence ID" value="KND35699.1"/>
    <property type="molecule type" value="Genomic_DNA"/>
</dbReference>
<feature type="chain" id="PRO_5005542441" evidence="1">
    <location>
        <begin position="21"/>
        <end position="177"/>
    </location>
</feature>
<reference evidence="3" key="1">
    <citation type="submission" date="2014-07" db="EMBL/GenBank/DDBJ databases">
        <title>Genome sequencing of plant-pathogenic Streptomyces species.</title>
        <authorList>
            <person name="Harrison J."/>
            <person name="Sapp M."/>
            <person name="Thwaites R."/>
            <person name="Studholme D.J."/>
        </authorList>
    </citation>
    <scope>NUCLEOTIDE SEQUENCE [LARGE SCALE GENOMIC DNA]</scope>
    <source>
        <strain evidence="3">NCPPB 4445</strain>
    </source>
</reference>